<dbReference type="InterPro" id="IPR001608">
    <property type="entry name" value="Ala_racemase_N"/>
</dbReference>
<dbReference type="PRINTS" id="PR00992">
    <property type="entry name" value="ALARACEMASE"/>
</dbReference>
<proteinExistence type="inferred from homology"/>
<dbReference type="InterPro" id="IPR011079">
    <property type="entry name" value="Ala_racemase_C"/>
</dbReference>
<sequence length="378" mass="40458">MSYASLNRIVVDLEALRANFALLRERLAPGAGVLAVVKSDAYGHGLVPVARALAEAGAWGLGVSEVEEAVRLREAGLRCPVVLLSGLVPEAAEEVVHHGLLPGVTDRATLDALEGAAARADRAVPVHVKVDTGMGRLGFMPGELAELAAARADRWPHLRFEGLYTHLAAADDPADPLNREQIHRFREALELAEAAGWRPGLRHVVNSAGLLHFPEAHFDLARPGIALYGAHPGPVDPDLPLRPVMAVTSRIISVRDVPAGWPVSYGHAFVADRPTRVAVIPVGYDDGYLRRLSPGARVLVRGRPSPVIGRVCMKALMADVTDVAGAAPGDEAVLLGRQGRYDIRIEELADRAGTISYELLCLLGRRNQRIYRGAPCSG</sequence>
<accession>A0A6N9TUW9</accession>
<comment type="function">
    <text evidence="4">Catalyzes the interconversion of L-alanine and D-alanine. May also act on other amino acids.</text>
</comment>
<evidence type="ECO:0000313" key="9">
    <source>
        <dbReference type="Proteomes" id="UP000469346"/>
    </source>
</evidence>
<dbReference type="NCBIfam" id="TIGR00492">
    <property type="entry name" value="alr"/>
    <property type="match status" value="1"/>
</dbReference>
<feature type="modified residue" description="N6-(pyridoxal phosphate)lysine" evidence="4 5">
    <location>
        <position position="38"/>
    </location>
</feature>
<dbReference type="InterPro" id="IPR020622">
    <property type="entry name" value="Ala_racemase_pyridoxalP-BS"/>
</dbReference>
<name>A0A6N9TUW9_DISTH</name>
<dbReference type="CDD" id="cd00430">
    <property type="entry name" value="PLPDE_III_AR"/>
    <property type="match status" value="1"/>
</dbReference>
<dbReference type="SUPFAM" id="SSF50621">
    <property type="entry name" value="Alanine racemase C-terminal domain-like"/>
    <property type="match status" value="1"/>
</dbReference>
<feature type="binding site" evidence="4 6">
    <location>
        <position position="136"/>
    </location>
    <ligand>
        <name>substrate</name>
    </ligand>
</feature>
<dbReference type="AlphaFoldDB" id="A0A6N9TUW9"/>
<evidence type="ECO:0000259" key="7">
    <source>
        <dbReference type="SMART" id="SM01005"/>
    </source>
</evidence>
<dbReference type="PANTHER" id="PTHR30511:SF0">
    <property type="entry name" value="ALANINE RACEMASE, CATABOLIC-RELATED"/>
    <property type="match status" value="1"/>
</dbReference>
<dbReference type="SMART" id="SM01005">
    <property type="entry name" value="Ala_racemase_C"/>
    <property type="match status" value="1"/>
</dbReference>
<feature type="domain" description="Alanine racemase C-terminal" evidence="7">
    <location>
        <begin position="244"/>
        <end position="372"/>
    </location>
</feature>
<keyword evidence="2 4" id="KW-0663">Pyridoxal phosphate</keyword>
<dbReference type="GO" id="GO:0008784">
    <property type="term" value="F:alanine racemase activity"/>
    <property type="evidence" value="ECO:0007669"/>
    <property type="project" value="UniProtKB-UniRule"/>
</dbReference>
<evidence type="ECO:0000256" key="3">
    <source>
        <dbReference type="ARBA" id="ARBA00023235"/>
    </source>
</evidence>
<dbReference type="Proteomes" id="UP000469346">
    <property type="component" value="Unassembled WGS sequence"/>
</dbReference>
<evidence type="ECO:0000256" key="4">
    <source>
        <dbReference type="HAMAP-Rule" id="MF_01201"/>
    </source>
</evidence>
<evidence type="ECO:0000256" key="2">
    <source>
        <dbReference type="ARBA" id="ARBA00022898"/>
    </source>
</evidence>
<dbReference type="InterPro" id="IPR029066">
    <property type="entry name" value="PLP-binding_barrel"/>
</dbReference>
<comment type="cofactor">
    <cofactor evidence="1 4 5">
        <name>pyridoxal 5'-phosphate</name>
        <dbReference type="ChEBI" id="CHEBI:597326"/>
    </cofactor>
</comment>
<dbReference type="EMBL" id="JAAGRR010000135">
    <property type="protein sequence ID" value="NDY43227.1"/>
    <property type="molecule type" value="Genomic_DNA"/>
</dbReference>
<comment type="pathway">
    <text evidence="4">Amino-acid biosynthesis; D-alanine biosynthesis; D-alanine from L-alanine: step 1/1.</text>
</comment>
<dbReference type="FunFam" id="3.20.20.10:FF:000002">
    <property type="entry name" value="Alanine racemase"/>
    <property type="match status" value="1"/>
</dbReference>
<comment type="caution">
    <text evidence="8">The sequence shown here is derived from an EMBL/GenBank/DDBJ whole genome shotgun (WGS) entry which is preliminary data.</text>
</comment>
<dbReference type="SUPFAM" id="SSF51419">
    <property type="entry name" value="PLP-binding barrel"/>
    <property type="match status" value="1"/>
</dbReference>
<dbReference type="UniPathway" id="UPA00042">
    <property type="reaction ID" value="UER00497"/>
</dbReference>
<comment type="similarity">
    <text evidence="4">Belongs to the alanine racemase family.</text>
</comment>
<evidence type="ECO:0000256" key="6">
    <source>
        <dbReference type="PIRSR" id="PIRSR600821-52"/>
    </source>
</evidence>
<comment type="catalytic activity">
    <reaction evidence="4">
        <text>L-alanine = D-alanine</text>
        <dbReference type="Rhea" id="RHEA:20249"/>
        <dbReference type="ChEBI" id="CHEBI:57416"/>
        <dbReference type="ChEBI" id="CHEBI:57972"/>
        <dbReference type="EC" id="5.1.1.1"/>
    </reaction>
</comment>
<dbReference type="Gene3D" id="2.40.37.10">
    <property type="entry name" value="Lyase, Ornithine Decarboxylase, Chain A, domain 1"/>
    <property type="match status" value="1"/>
</dbReference>
<keyword evidence="9" id="KW-1185">Reference proteome</keyword>
<dbReference type="InterPro" id="IPR009006">
    <property type="entry name" value="Ala_racemase/Decarboxylase_C"/>
</dbReference>
<dbReference type="GO" id="GO:0005829">
    <property type="term" value="C:cytosol"/>
    <property type="evidence" value="ECO:0007669"/>
    <property type="project" value="TreeGrafter"/>
</dbReference>
<feature type="binding site" evidence="4 6">
    <location>
        <position position="313"/>
    </location>
    <ligand>
        <name>substrate</name>
    </ligand>
</feature>
<evidence type="ECO:0000256" key="5">
    <source>
        <dbReference type="PIRSR" id="PIRSR600821-50"/>
    </source>
</evidence>
<dbReference type="HAMAP" id="MF_01201">
    <property type="entry name" value="Ala_racemase"/>
    <property type="match status" value="1"/>
</dbReference>
<dbReference type="EC" id="5.1.1.1" evidence="4"/>
<organism evidence="8 9">
    <name type="scientific">Dissulfurirhabdus thermomarina</name>
    <dbReference type="NCBI Taxonomy" id="1765737"/>
    <lineage>
        <taxon>Bacteria</taxon>
        <taxon>Deltaproteobacteria</taxon>
        <taxon>Dissulfurirhabdaceae</taxon>
        <taxon>Dissulfurirhabdus</taxon>
    </lineage>
</organism>
<dbReference type="GO" id="GO:0030632">
    <property type="term" value="P:D-alanine biosynthetic process"/>
    <property type="evidence" value="ECO:0007669"/>
    <property type="project" value="UniProtKB-UniRule"/>
</dbReference>
<dbReference type="Gene3D" id="3.20.20.10">
    <property type="entry name" value="Alanine racemase"/>
    <property type="match status" value="1"/>
</dbReference>
<protein>
    <recommendedName>
        <fullName evidence="4">Alanine racemase</fullName>
        <ecNumber evidence="4">5.1.1.1</ecNumber>
    </recommendedName>
</protein>
<evidence type="ECO:0000313" key="8">
    <source>
        <dbReference type="EMBL" id="NDY43227.1"/>
    </source>
</evidence>
<dbReference type="PANTHER" id="PTHR30511">
    <property type="entry name" value="ALANINE RACEMASE"/>
    <property type="match status" value="1"/>
</dbReference>
<dbReference type="GO" id="GO:0030170">
    <property type="term" value="F:pyridoxal phosphate binding"/>
    <property type="evidence" value="ECO:0007669"/>
    <property type="project" value="UniProtKB-UniRule"/>
</dbReference>
<gene>
    <name evidence="8" type="primary">alr</name>
    <name evidence="8" type="ORF">G3N55_10285</name>
</gene>
<dbReference type="RefSeq" id="WP_163299339.1">
    <property type="nucleotide sequence ID" value="NZ_JAAGRR010000135.1"/>
</dbReference>
<dbReference type="PROSITE" id="PS00395">
    <property type="entry name" value="ALANINE_RACEMASE"/>
    <property type="match status" value="1"/>
</dbReference>
<dbReference type="Pfam" id="PF00842">
    <property type="entry name" value="Ala_racemase_C"/>
    <property type="match status" value="1"/>
</dbReference>
<evidence type="ECO:0000256" key="1">
    <source>
        <dbReference type="ARBA" id="ARBA00001933"/>
    </source>
</evidence>
<dbReference type="Pfam" id="PF01168">
    <property type="entry name" value="Ala_racemase_N"/>
    <property type="match status" value="1"/>
</dbReference>
<dbReference type="InterPro" id="IPR000821">
    <property type="entry name" value="Ala_racemase"/>
</dbReference>
<reference evidence="8 9" key="1">
    <citation type="submission" date="2020-02" db="EMBL/GenBank/DDBJ databases">
        <title>Comparative genomics of sulfur disproportionating microorganisms.</title>
        <authorList>
            <person name="Ward L.M."/>
            <person name="Bertran E."/>
            <person name="Johnston D.T."/>
        </authorList>
    </citation>
    <scope>NUCLEOTIDE SEQUENCE [LARGE SCALE GENOMIC DNA]</scope>
    <source>
        <strain evidence="8 9">DSM 100025</strain>
    </source>
</reference>
<keyword evidence="3 4" id="KW-0413">Isomerase</keyword>
<feature type="active site" description="Proton acceptor; specific for L-alanine" evidence="4">
    <location>
        <position position="265"/>
    </location>
</feature>
<feature type="active site" description="Proton acceptor; specific for D-alanine" evidence="4">
    <location>
        <position position="38"/>
    </location>
</feature>